<evidence type="ECO:0000256" key="1">
    <source>
        <dbReference type="ARBA" id="ARBA00004202"/>
    </source>
</evidence>
<dbReference type="AlphaFoldDB" id="A0A9X4L114"/>
<dbReference type="GO" id="GO:0042626">
    <property type="term" value="F:ATPase-coupled transmembrane transporter activity"/>
    <property type="evidence" value="ECO:0007669"/>
    <property type="project" value="TreeGrafter"/>
</dbReference>
<evidence type="ECO:0000313" key="11">
    <source>
        <dbReference type="EMBL" id="MDG0811537.1"/>
    </source>
</evidence>
<keyword evidence="6 11" id="KW-0067">ATP-binding</keyword>
<dbReference type="PROSITE" id="PS50893">
    <property type="entry name" value="ABC_TRANSPORTER_2"/>
    <property type="match status" value="1"/>
</dbReference>
<evidence type="ECO:0000313" key="12">
    <source>
        <dbReference type="Proteomes" id="UP001153404"/>
    </source>
</evidence>
<keyword evidence="12" id="KW-1185">Reference proteome</keyword>
<dbReference type="SUPFAM" id="SSF52540">
    <property type="entry name" value="P-loop containing nucleoside triphosphate hydrolases"/>
    <property type="match status" value="1"/>
</dbReference>
<feature type="compositionally biased region" description="Basic and acidic residues" evidence="9">
    <location>
        <begin position="53"/>
        <end position="63"/>
    </location>
</feature>
<dbReference type="CDD" id="cd03225">
    <property type="entry name" value="ABC_cobalt_CbiO_domain1"/>
    <property type="match status" value="1"/>
</dbReference>
<accession>A0A9X4L114</accession>
<evidence type="ECO:0000256" key="5">
    <source>
        <dbReference type="ARBA" id="ARBA00022741"/>
    </source>
</evidence>
<dbReference type="PROSITE" id="PS00211">
    <property type="entry name" value="ABC_TRANSPORTER_1"/>
    <property type="match status" value="1"/>
</dbReference>
<dbReference type="PANTHER" id="PTHR43553">
    <property type="entry name" value="HEAVY METAL TRANSPORTER"/>
    <property type="match status" value="1"/>
</dbReference>
<evidence type="ECO:0000256" key="9">
    <source>
        <dbReference type="SAM" id="MobiDB-lite"/>
    </source>
</evidence>
<dbReference type="InterPro" id="IPR003593">
    <property type="entry name" value="AAA+_ATPase"/>
</dbReference>
<dbReference type="InterPro" id="IPR017871">
    <property type="entry name" value="ABC_transporter-like_CS"/>
</dbReference>
<comment type="similarity">
    <text evidence="2">Belongs to the ABC transporter superfamily.</text>
</comment>
<feature type="domain" description="ABC transporter" evidence="10">
    <location>
        <begin position="109"/>
        <end position="332"/>
    </location>
</feature>
<evidence type="ECO:0000256" key="7">
    <source>
        <dbReference type="ARBA" id="ARBA00022967"/>
    </source>
</evidence>
<comment type="subcellular location">
    <subcellularLocation>
        <location evidence="1">Cell membrane</location>
        <topology evidence="1">Peripheral membrane protein</topology>
    </subcellularLocation>
</comment>
<keyword evidence="4" id="KW-1003">Cell membrane</keyword>
<dbReference type="EMBL" id="JAPDIA010000007">
    <property type="protein sequence ID" value="MDG0811537.1"/>
    <property type="molecule type" value="Genomic_DNA"/>
</dbReference>
<dbReference type="InterPro" id="IPR015856">
    <property type="entry name" value="ABC_transpr_CbiO/EcfA_su"/>
</dbReference>
<evidence type="ECO:0000256" key="2">
    <source>
        <dbReference type="ARBA" id="ARBA00005417"/>
    </source>
</evidence>
<gene>
    <name evidence="11" type="ORF">OMP40_20795</name>
</gene>
<keyword evidence="5" id="KW-0547">Nucleotide-binding</keyword>
<keyword evidence="7" id="KW-1278">Translocase</keyword>
<dbReference type="Pfam" id="PF00005">
    <property type="entry name" value="ABC_tran"/>
    <property type="match status" value="1"/>
</dbReference>
<name>A0A9X4L114_9BACL</name>
<comment type="caution">
    <text evidence="11">The sequence shown here is derived from an EMBL/GenBank/DDBJ whole genome shotgun (WGS) entry which is preliminary data.</text>
</comment>
<feature type="region of interest" description="Disordered" evidence="9">
    <location>
        <begin position="47"/>
        <end position="84"/>
    </location>
</feature>
<reference evidence="11" key="1">
    <citation type="submission" date="2022-10" db="EMBL/GenBank/DDBJ databases">
        <title>Comparative genomic analysis of Cohnella hashimotonis sp. nov., isolated from the International Space Station.</title>
        <authorList>
            <person name="Simpson A."/>
            <person name="Venkateswaran K."/>
        </authorList>
    </citation>
    <scope>NUCLEOTIDE SEQUENCE</scope>
    <source>
        <strain evidence="11">DSM 28161</strain>
    </source>
</reference>
<evidence type="ECO:0000256" key="3">
    <source>
        <dbReference type="ARBA" id="ARBA00022448"/>
    </source>
</evidence>
<dbReference type="GO" id="GO:0043190">
    <property type="term" value="C:ATP-binding cassette (ABC) transporter complex"/>
    <property type="evidence" value="ECO:0007669"/>
    <property type="project" value="TreeGrafter"/>
</dbReference>
<evidence type="ECO:0000256" key="4">
    <source>
        <dbReference type="ARBA" id="ARBA00022475"/>
    </source>
</evidence>
<dbReference type="SMART" id="SM00382">
    <property type="entry name" value="AAA"/>
    <property type="match status" value="1"/>
</dbReference>
<evidence type="ECO:0000256" key="6">
    <source>
        <dbReference type="ARBA" id="ARBA00022840"/>
    </source>
</evidence>
<keyword evidence="3" id="KW-0813">Transport</keyword>
<dbReference type="RefSeq" id="WP_277534922.1">
    <property type="nucleotide sequence ID" value="NZ_JAPDIA010000007.1"/>
</dbReference>
<organism evidence="11 12">
    <name type="scientific">Cohnella rhizosphaerae</name>
    <dbReference type="NCBI Taxonomy" id="1457232"/>
    <lineage>
        <taxon>Bacteria</taxon>
        <taxon>Bacillati</taxon>
        <taxon>Bacillota</taxon>
        <taxon>Bacilli</taxon>
        <taxon>Bacillales</taxon>
        <taxon>Paenibacillaceae</taxon>
        <taxon>Cohnella</taxon>
    </lineage>
</organism>
<proteinExistence type="inferred from homology"/>
<dbReference type="GO" id="GO:0005524">
    <property type="term" value="F:ATP binding"/>
    <property type="evidence" value="ECO:0007669"/>
    <property type="project" value="UniProtKB-KW"/>
</dbReference>
<keyword evidence="8" id="KW-0472">Membrane</keyword>
<protein>
    <submittedName>
        <fullName evidence="11">Energy-coupling factor ABC transporter ATP-binding protein</fullName>
    </submittedName>
</protein>
<dbReference type="InterPro" id="IPR027417">
    <property type="entry name" value="P-loop_NTPase"/>
</dbReference>
<dbReference type="Proteomes" id="UP001153404">
    <property type="component" value="Unassembled WGS sequence"/>
</dbReference>
<evidence type="ECO:0000259" key="10">
    <source>
        <dbReference type="PROSITE" id="PS50893"/>
    </source>
</evidence>
<evidence type="ECO:0000256" key="8">
    <source>
        <dbReference type="ARBA" id="ARBA00023136"/>
    </source>
</evidence>
<dbReference type="PANTHER" id="PTHR43553:SF24">
    <property type="entry name" value="ENERGY-COUPLING FACTOR TRANSPORTER ATP-BINDING PROTEIN ECFA1"/>
    <property type="match status" value="1"/>
</dbReference>
<dbReference type="Gene3D" id="3.40.50.300">
    <property type="entry name" value="P-loop containing nucleotide triphosphate hydrolases"/>
    <property type="match status" value="1"/>
</dbReference>
<dbReference type="GO" id="GO:0016887">
    <property type="term" value="F:ATP hydrolysis activity"/>
    <property type="evidence" value="ECO:0007669"/>
    <property type="project" value="InterPro"/>
</dbReference>
<dbReference type="InterPro" id="IPR050095">
    <property type="entry name" value="ECF_ABC_transporter_ATP-bd"/>
</dbReference>
<sequence length="358" mass="38566">MPSVSRLLAALDEDEGNSNSADASAVVSQSPLPLTVRDAVAAIDRLAQGRSPASDKRTHEAVKTGDSSVESAATGPDLPRLPAPSGVSQLRSLLRLKAGRDVEAPSEALTCRELYYRFERDAPDVLRRLSLQVREGELLAVLGGNGAGKSTLLQLMAGLRKPQRGKIAVAPGRKLGYLAQNPMLYFSSDTVREEFARTAGHAGYKGGAAETEIARWSDAFGLGELADRHPHDLSGGQQQKLALALALLPRPDILCVDEPTKGLDPNAKEAFAALLLRLREDGMTIVMVTHDIEFAAIHADRCALLYDGEIAAAAEPPLFFGGNYFYTTSVNRAVRHRYPDAVTAEEVMRRWKSETAPS</sequence>
<dbReference type="InterPro" id="IPR003439">
    <property type="entry name" value="ABC_transporter-like_ATP-bd"/>
</dbReference>